<sequence length="103" mass="11285">MTLKPTNHPELQRAAEGAVPTRPARPDDDPGDVLELGRDFHYLAEDATGALIRTNQPPTGLPTRIIVDAPDRGFTFLAIHAVTGRLYQVEAPQGRCAFPEEVR</sequence>
<evidence type="ECO:0000313" key="3">
    <source>
        <dbReference type="Proteomes" id="UP001410795"/>
    </source>
</evidence>
<dbReference type="RefSeq" id="WP_221854980.1">
    <property type="nucleotide sequence ID" value="NZ_BAAAYV010000005.1"/>
</dbReference>
<gene>
    <name evidence="2" type="ORF">GCM10022202_13270</name>
</gene>
<accession>A0ABP7BAC4</accession>
<evidence type="ECO:0000256" key="1">
    <source>
        <dbReference type="SAM" id="MobiDB-lite"/>
    </source>
</evidence>
<dbReference type="Proteomes" id="UP001410795">
    <property type="component" value="Unassembled WGS sequence"/>
</dbReference>
<evidence type="ECO:0000313" key="2">
    <source>
        <dbReference type="EMBL" id="GAA3654494.1"/>
    </source>
</evidence>
<keyword evidence="3" id="KW-1185">Reference proteome</keyword>
<dbReference type="EMBL" id="BAAAYV010000005">
    <property type="protein sequence ID" value="GAA3654494.1"/>
    <property type="molecule type" value="Genomic_DNA"/>
</dbReference>
<feature type="region of interest" description="Disordered" evidence="1">
    <location>
        <begin position="1"/>
        <end position="32"/>
    </location>
</feature>
<protein>
    <submittedName>
        <fullName evidence="2">Uncharacterized protein</fullName>
    </submittedName>
</protein>
<organism evidence="2 3">
    <name type="scientific">Microbacterium marinilacus</name>
    <dbReference type="NCBI Taxonomy" id="415209"/>
    <lineage>
        <taxon>Bacteria</taxon>
        <taxon>Bacillati</taxon>
        <taxon>Actinomycetota</taxon>
        <taxon>Actinomycetes</taxon>
        <taxon>Micrococcales</taxon>
        <taxon>Microbacteriaceae</taxon>
        <taxon>Microbacterium</taxon>
    </lineage>
</organism>
<comment type="caution">
    <text evidence="2">The sequence shown here is derived from an EMBL/GenBank/DDBJ whole genome shotgun (WGS) entry which is preliminary data.</text>
</comment>
<reference evidence="3" key="1">
    <citation type="journal article" date="2019" name="Int. J. Syst. Evol. Microbiol.">
        <title>The Global Catalogue of Microorganisms (GCM) 10K type strain sequencing project: providing services to taxonomists for standard genome sequencing and annotation.</title>
        <authorList>
            <consortium name="The Broad Institute Genomics Platform"/>
            <consortium name="The Broad Institute Genome Sequencing Center for Infectious Disease"/>
            <person name="Wu L."/>
            <person name="Ma J."/>
        </authorList>
    </citation>
    <scope>NUCLEOTIDE SEQUENCE [LARGE SCALE GENOMIC DNA]</scope>
    <source>
        <strain evidence="3">JCM 16546</strain>
    </source>
</reference>
<proteinExistence type="predicted"/>
<name>A0ABP7BAC4_9MICO</name>